<proteinExistence type="predicted"/>
<dbReference type="InterPro" id="IPR050187">
    <property type="entry name" value="Lipid_Phosphate_FormReg"/>
</dbReference>
<evidence type="ECO:0000313" key="4">
    <source>
        <dbReference type="Proteomes" id="UP000672032"/>
    </source>
</evidence>
<dbReference type="PANTHER" id="PTHR12358:SF108">
    <property type="entry name" value="DAGKC DOMAIN-CONTAINING PROTEIN"/>
    <property type="match status" value="1"/>
</dbReference>
<organism evidence="3 4">
    <name type="scientific">Monilinia vaccinii-corymbosi</name>
    <dbReference type="NCBI Taxonomy" id="61207"/>
    <lineage>
        <taxon>Eukaryota</taxon>
        <taxon>Fungi</taxon>
        <taxon>Dikarya</taxon>
        <taxon>Ascomycota</taxon>
        <taxon>Pezizomycotina</taxon>
        <taxon>Leotiomycetes</taxon>
        <taxon>Helotiales</taxon>
        <taxon>Sclerotiniaceae</taxon>
        <taxon>Monilinia</taxon>
    </lineage>
</organism>
<dbReference type="EMBL" id="CP063406">
    <property type="protein sequence ID" value="QSZ30966.1"/>
    <property type="molecule type" value="Genomic_DNA"/>
</dbReference>
<feature type="domain" description="DAGKc" evidence="2">
    <location>
        <begin position="136"/>
        <end position="255"/>
    </location>
</feature>
<gene>
    <name evidence="3" type="ORF">DSL72_000526</name>
</gene>
<sequence>MSYSTPSTNSDAAYSSDNDTEVTESSATTTYAYLADHPVHFSYRDGDLTWSGAVAIDGGVSGGKIKGEDVICVTGNEGQDGALGYTIFSLLPIDGGVKTLPFEFNTTPATNLPRECLESYLIKSLPTYLRSTETQIYVLISTLSGTGLAPDFYDAVLHRILDSIGLPETSYTLVRTDDADSVKEFASSRLLDGANKGTKQSVLMLSGDGGMVDTINGLLESGERSSSYVKPTLSQLPLGTGNALFHSLHRPSPIPSIYIQGLRTLLHGAPLPLPIFSVRFSSGARTITNEGQTETPLTNNIVYGAVVASYGLHATLVADSDTVEYRKHGDKRFHLVAGDLLYPKDGALPHAYKASVTLTRSNGTEERLARKEHGYILSSLVSKLERTFTISPASQPLDGQLRVVHFGAATGKQTMRVMEEAYKDGSHVGMTWDEDGQKGEVGYESIEKLRIDFEESGEGFKWRRCCVDGLIVGVEEGGWMEVERLKGEGTVDVVVDL</sequence>
<reference evidence="3" key="1">
    <citation type="submission" date="2020-10" db="EMBL/GenBank/DDBJ databases">
        <title>Genome Sequence of Monilinia vaccinii-corymbosi Sheds Light on Mummy Berry Disease Infection of Blueberry and Mating Type.</title>
        <authorList>
            <person name="Yow A.G."/>
            <person name="Zhang Y."/>
            <person name="Bansal K."/>
            <person name="Eacker S.M."/>
            <person name="Sullivan S."/>
            <person name="Liachko I."/>
            <person name="Cubeta M.A."/>
            <person name="Rollins J.A."/>
            <person name="Ashrafi H."/>
        </authorList>
    </citation>
    <scope>NUCLEOTIDE SEQUENCE</scope>
    <source>
        <strain evidence="3">RL-1</strain>
    </source>
</reference>
<dbReference type="Pfam" id="PF00781">
    <property type="entry name" value="DAGK_cat"/>
    <property type="match status" value="1"/>
</dbReference>
<name>A0A8A3P605_9HELO</name>
<dbReference type="GO" id="GO:0016020">
    <property type="term" value="C:membrane"/>
    <property type="evidence" value="ECO:0007669"/>
    <property type="project" value="TreeGrafter"/>
</dbReference>
<dbReference type="InterPro" id="IPR016064">
    <property type="entry name" value="NAD/diacylglycerol_kinase_sf"/>
</dbReference>
<dbReference type="AlphaFoldDB" id="A0A8A3P605"/>
<dbReference type="InterPro" id="IPR001206">
    <property type="entry name" value="Diacylglycerol_kinase_cat_dom"/>
</dbReference>
<dbReference type="Gene3D" id="3.40.50.10330">
    <property type="entry name" value="Probable inorganic polyphosphate/atp-NAD kinase, domain 1"/>
    <property type="match status" value="1"/>
</dbReference>
<dbReference type="InterPro" id="IPR017438">
    <property type="entry name" value="ATP-NAD_kinase_N"/>
</dbReference>
<dbReference type="OrthoDB" id="3853857at2759"/>
<evidence type="ECO:0000256" key="1">
    <source>
        <dbReference type="SAM" id="MobiDB-lite"/>
    </source>
</evidence>
<dbReference type="Gene3D" id="2.60.200.40">
    <property type="match status" value="1"/>
</dbReference>
<dbReference type="GO" id="GO:0005737">
    <property type="term" value="C:cytoplasm"/>
    <property type="evidence" value="ECO:0007669"/>
    <property type="project" value="TreeGrafter"/>
</dbReference>
<dbReference type="SUPFAM" id="SSF111331">
    <property type="entry name" value="NAD kinase/diacylglycerol kinase-like"/>
    <property type="match status" value="1"/>
</dbReference>
<dbReference type="GO" id="GO:0001727">
    <property type="term" value="F:lipid kinase activity"/>
    <property type="evidence" value="ECO:0007669"/>
    <property type="project" value="TreeGrafter"/>
</dbReference>
<dbReference type="GO" id="GO:0046512">
    <property type="term" value="P:sphingosine biosynthetic process"/>
    <property type="evidence" value="ECO:0007669"/>
    <property type="project" value="TreeGrafter"/>
</dbReference>
<protein>
    <recommendedName>
        <fullName evidence="2">DAGKc domain-containing protein</fullName>
    </recommendedName>
</protein>
<dbReference type="PANTHER" id="PTHR12358">
    <property type="entry name" value="SPHINGOSINE KINASE"/>
    <property type="match status" value="1"/>
</dbReference>
<evidence type="ECO:0000259" key="2">
    <source>
        <dbReference type="Pfam" id="PF00781"/>
    </source>
</evidence>
<dbReference type="Proteomes" id="UP000672032">
    <property type="component" value="Chromosome 2"/>
</dbReference>
<accession>A0A8A3P605</accession>
<keyword evidence="4" id="KW-1185">Reference proteome</keyword>
<feature type="region of interest" description="Disordered" evidence="1">
    <location>
        <begin position="1"/>
        <end position="21"/>
    </location>
</feature>
<evidence type="ECO:0000313" key="3">
    <source>
        <dbReference type="EMBL" id="QSZ30966.1"/>
    </source>
</evidence>